<reference evidence="2 3" key="1">
    <citation type="submission" date="2022-01" db="EMBL/GenBank/DDBJ databases">
        <title>A chromosomal length assembly of Cordylochernes scorpioides.</title>
        <authorList>
            <person name="Zeh D."/>
            <person name="Zeh J."/>
        </authorList>
    </citation>
    <scope>NUCLEOTIDE SEQUENCE [LARGE SCALE GENOMIC DNA]</scope>
    <source>
        <strain evidence="2">IN4F17</strain>
        <tissue evidence="2">Whole Body</tissue>
    </source>
</reference>
<dbReference type="PANTHER" id="PTHR21301">
    <property type="entry name" value="REVERSE TRANSCRIPTASE"/>
    <property type="match status" value="1"/>
</dbReference>
<keyword evidence="3" id="KW-1185">Reference proteome</keyword>
<dbReference type="PANTHER" id="PTHR21301:SF10">
    <property type="entry name" value="REVERSE TRANSCRIPTASE DOMAIN-CONTAINING PROTEIN"/>
    <property type="match status" value="1"/>
</dbReference>
<dbReference type="Proteomes" id="UP001235939">
    <property type="component" value="Chromosome 17"/>
</dbReference>
<name>A0ABY6LDP3_9ARAC</name>
<evidence type="ECO:0008006" key="4">
    <source>
        <dbReference type="Google" id="ProtNLM"/>
    </source>
</evidence>
<sequence length="183" mass="20996">MGSPLSSPLAEIVMQQIDRQITGHFPTEIQIWSRYIDDIFCLCHTETIDSILTKLKDFHKEIDFTLEKETNGKLPFLNIFITRQNQKFNTTSKTDVFWTCDARISRRDIADSVRGKSPGEEIERKETTGIYRRSKTMDWTTRGDEEVGGGSMERPFGPPSVEEGTEGGRYGETMWPTLSRGRH</sequence>
<protein>
    <recommendedName>
        <fullName evidence="4">Reverse transcriptase domain-containing protein</fullName>
    </recommendedName>
</protein>
<organism evidence="2 3">
    <name type="scientific">Cordylochernes scorpioides</name>
    <dbReference type="NCBI Taxonomy" id="51811"/>
    <lineage>
        <taxon>Eukaryota</taxon>
        <taxon>Metazoa</taxon>
        <taxon>Ecdysozoa</taxon>
        <taxon>Arthropoda</taxon>
        <taxon>Chelicerata</taxon>
        <taxon>Arachnida</taxon>
        <taxon>Pseudoscorpiones</taxon>
        <taxon>Cheliferoidea</taxon>
        <taxon>Chernetidae</taxon>
        <taxon>Cordylochernes</taxon>
    </lineage>
</organism>
<dbReference type="EMBL" id="CP092879">
    <property type="protein sequence ID" value="UYV79301.1"/>
    <property type="molecule type" value="Genomic_DNA"/>
</dbReference>
<feature type="region of interest" description="Disordered" evidence="1">
    <location>
        <begin position="140"/>
        <end position="183"/>
    </location>
</feature>
<evidence type="ECO:0000313" key="2">
    <source>
        <dbReference type="EMBL" id="UYV79301.1"/>
    </source>
</evidence>
<evidence type="ECO:0000313" key="3">
    <source>
        <dbReference type="Proteomes" id="UP001235939"/>
    </source>
</evidence>
<accession>A0ABY6LDP3</accession>
<evidence type="ECO:0000256" key="1">
    <source>
        <dbReference type="SAM" id="MobiDB-lite"/>
    </source>
</evidence>
<proteinExistence type="predicted"/>
<gene>
    <name evidence="2" type="ORF">LAZ67_17002009</name>
</gene>